<dbReference type="Proteomes" id="UP001060215">
    <property type="component" value="Chromosome 10"/>
</dbReference>
<evidence type="ECO:0000313" key="1">
    <source>
        <dbReference type="EMBL" id="KAI7997367.1"/>
    </source>
</evidence>
<name>A0ACC0GA51_9ERIC</name>
<organism evidence="1 2">
    <name type="scientific">Camellia lanceoleosa</name>
    <dbReference type="NCBI Taxonomy" id="1840588"/>
    <lineage>
        <taxon>Eukaryota</taxon>
        <taxon>Viridiplantae</taxon>
        <taxon>Streptophyta</taxon>
        <taxon>Embryophyta</taxon>
        <taxon>Tracheophyta</taxon>
        <taxon>Spermatophyta</taxon>
        <taxon>Magnoliopsida</taxon>
        <taxon>eudicotyledons</taxon>
        <taxon>Gunneridae</taxon>
        <taxon>Pentapetalae</taxon>
        <taxon>asterids</taxon>
        <taxon>Ericales</taxon>
        <taxon>Theaceae</taxon>
        <taxon>Camellia</taxon>
    </lineage>
</organism>
<dbReference type="EMBL" id="CM045767">
    <property type="protein sequence ID" value="KAI7997367.1"/>
    <property type="molecule type" value="Genomic_DNA"/>
</dbReference>
<protein>
    <submittedName>
        <fullName evidence="1">Uncharacterized protein</fullName>
    </submittedName>
</protein>
<evidence type="ECO:0000313" key="2">
    <source>
        <dbReference type="Proteomes" id="UP001060215"/>
    </source>
</evidence>
<sequence length="72" mass="7805">MGRLASLVHFLLFLMIILFNMFNIISVDGRGSVNGSPTVPAPGNKTVQSKGAPTFLTLIVIQSFTFILIILI</sequence>
<proteinExistence type="predicted"/>
<keyword evidence="2" id="KW-1185">Reference proteome</keyword>
<accession>A0ACC0GA51</accession>
<comment type="caution">
    <text evidence="1">The sequence shown here is derived from an EMBL/GenBank/DDBJ whole genome shotgun (WGS) entry which is preliminary data.</text>
</comment>
<reference evidence="1 2" key="1">
    <citation type="journal article" date="2022" name="Plant J.">
        <title>Chromosome-level genome of Camellia lanceoleosa provides a valuable resource for understanding genome evolution and self-incompatibility.</title>
        <authorList>
            <person name="Gong W."/>
            <person name="Xiao S."/>
            <person name="Wang L."/>
            <person name="Liao Z."/>
            <person name="Chang Y."/>
            <person name="Mo W."/>
            <person name="Hu G."/>
            <person name="Li W."/>
            <person name="Zhao G."/>
            <person name="Zhu H."/>
            <person name="Hu X."/>
            <person name="Ji K."/>
            <person name="Xiang X."/>
            <person name="Song Q."/>
            <person name="Yuan D."/>
            <person name="Jin S."/>
            <person name="Zhang L."/>
        </authorList>
    </citation>
    <scope>NUCLEOTIDE SEQUENCE [LARGE SCALE GENOMIC DNA]</scope>
    <source>
        <strain evidence="1">SQ_2022a</strain>
    </source>
</reference>
<gene>
    <name evidence="1" type="ORF">LOK49_LG10G00584</name>
</gene>